<evidence type="ECO:0000256" key="2">
    <source>
        <dbReference type="ARBA" id="ARBA00002035"/>
    </source>
</evidence>
<evidence type="ECO:0000313" key="13">
    <source>
        <dbReference type="EMBL" id="EDW78919.2"/>
    </source>
</evidence>
<evidence type="ECO:0000256" key="11">
    <source>
        <dbReference type="SAM" id="SignalP"/>
    </source>
</evidence>
<accession>B4N445</accession>
<dbReference type="Pfam" id="PF08336">
    <property type="entry name" value="P4Ha_N"/>
    <property type="match status" value="1"/>
</dbReference>
<dbReference type="PANTHER" id="PTHR10869">
    <property type="entry name" value="PROLYL 4-HYDROXYLASE ALPHA SUBUNIT"/>
    <property type="match status" value="1"/>
</dbReference>
<evidence type="ECO:0000256" key="7">
    <source>
        <dbReference type="ARBA" id="ARBA00022896"/>
    </source>
</evidence>
<keyword evidence="7" id="KW-0847">Vitamin C</keyword>
<dbReference type="InterPro" id="IPR045054">
    <property type="entry name" value="P4HA-like"/>
</dbReference>
<reference evidence="13 14" key="1">
    <citation type="journal article" date="2007" name="Nature">
        <title>Evolution of genes and genomes on the Drosophila phylogeny.</title>
        <authorList>
            <consortium name="Drosophila 12 Genomes Consortium"/>
            <person name="Clark A.G."/>
            <person name="Eisen M.B."/>
            <person name="Smith D.R."/>
            <person name="Bergman C.M."/>
            <person name="Oliver B."/>
            <person name="Markow T.A."/>
            <person name="Kaufman T.C."/>
            <person name="Kellis M."/>
            <person name="Gelbart W."/>
            <person name="Iyer V.N."/>
            <person name="Pollard D.A."/>
            <person name="Sackton T.B."/>
            <person name="Larracuente A.M."/>
            <person name="Singh N.D."/>
            <person name="Abad J.P."/>
            <person name="Abt D.N."/>
            <person name="Adryan B."/>
            <person name="Aguade M."/>
            <person name="Akashi H."/>
            <person name="Anderson W.W."/>
            <person name="Aquadro C.F."/>
            <person name="Ardell D.H."/>
            <person name="Arguello R."/>
            <person name="Artieri C.G."/>
            <person name="Barbash D.A."/>
            <person name="Barker D."/>
            <person name="Barsanti P."/>
            <person name="Batterham P."/>
            <person name="Batzoglou S."/>
            <person name="Begun D."/>
            <person name="Bhutkar A."/>
            <person name="Blanco E."/>
            <person name="Bosak S.A."/>
            <person name="Bradley R.K."/>
            <person name="Brand A.D."/>
            <person name="Brent M.R."/>
            <person name="Brooks A.N."/>
            <person name="Brown R.H."/>
            <person name="Butlin R.K."/>
            <person name="Caggese C."/>
            <person name="Calvi B.R."/>
            <person name="Bernardo de Carvalho A."/>
            <person name="Caspi A."/>
            <person name="Castrezana S."/>
            <person name="Celniker S.E."/>
            <person name="Chang J.L."/>
            <person name="Chapple C."/>
            <person name="Chatterji S."/>
            <person name="Chinwalla A."/>
            <person name="Civetta A."/>
            <person name="Clifton S.W."/>
            <person name="Comeron J.M."/>
            <person name="Costello J.C."/>
            <person name="Coyne J.A."/>
            <person name="Daub J."/>
            <person name="David R.G."/>
            <person name="Delcher A.L."/>
            <person name="Delehaunty K."/>
            <person name="Do C.B."/>
            <person name="Ebling H."/>
            <person name="Edwards K."/>
            <person name="Eickbush T."/>
            <person name="Evans J.D."/>
            <person name="Filipski A."/>
            <person name="Findeiss S."/>
            <person name="Freyhult E."/>
            <person name="Fulton L."/>
            <person name="Fulton R."/>
            <person name="Garcia A.C."/>
            <person name="Gardiner A."/>
            <person name="Garfield D.A."/>
            <person name="Garvin B.E."/>
            <person name="Gibson G."/>
            <person name="Gilbert D."/>
            <person name="Gnerre S."/>
            <person name="Godfrey J."/>
            <person name="Good R."/>
            <person name="Gotea V."/>
            <person name="Gravely B."/>
            <person name="Greenberg A.J."/>
            <person name="Griffiths-Jones S."/>
            <person name="Gross S."/>
            <person name="Guigo R."/>
            <person name="Gustafson E.A."/>
            <person name="Haerty W."/>
            <person name="Hahn M.W."/>
            <person name="Halligan D.L."/>
            <person name="Halpern A.L."/>
            <person name="Halter G.M."/>
            <person name="Han M.V."/>
            <person name="Heger A."/>
            <person name="Hillier L."/>
            <person name="Hinrichs A.S."/>
            <person name="Holmes I."/>
            <person name="Hoskins R.A."/>
            <person name="Hubisz M.J."/>
            <person name="Hultmark D."/>
            <person name="Huntley M.A."/>
            <person name="Jaffe D.B."/>
            <person name="Jagadeeshan S."/>
            <person name="Jeck W.R."/>
            <person name="Johnson J."/>
            <person name="Jones C.D."/>
            <person name="Jordan W.C."/>
            <person name="Karpen G.H."/>
            <person name="Kataoka E."/>
            <person name="Keightley P.D."/>
            <person name="Kheradpour P."/>
            <person name="Kirkness E.F."/>
            <person name="Koerich L.B."/>
            <person name="Kristiansen K."/>
            <person name="Kudrna D."/>
            <person name="Kulathinal R.J."/>
            <person name="Kumar S."/>
            <person name="Kwok R."/>
            <person name="Lander E."/>
            <person name="Langley C.H."/>
            <person name="Lapoint R."/>
            <person name="Lazzaro B.P."/>
            <person name="Lee S.J."/>
            <person name="Levesque L."/>
            <person name="Li R."/>
            <person name="Lin C.F."/>
            <person name="Lin M.F."/>
            <person name="Lindblad-Toh K."/>
            <person name="Llopart A."/>
            <person name="Long M."/>
            <person name="Low L."/>
            <person name="Lozovsky E."/>
            <person name="Lu J."/>
            <person name="Luo M."/>
            <person name="Machado C.A."/>
            <person name="Makalowski W."/>
            <person name="Marzo M."/>
            <person name="Matsuda M."/>
            <person name="Matzkin L."/>
            <person name="McAllister B."/>
            <person name="McBride C.S."/>
            <person name="McKernan B."/>
            <person name="McKernan K."/>
            <person name="Mendez-Lago M."/>
            <person name="Minx P."/>
            <person name="Mollenhauer M.U."/>
            <person name="Montooth K."/>
            <person name="Mount S.M."/>
            <person name="Mu X."/>
            <person name="Myers E."/>
            <person name="Negre B."/>
            <person name="Newfeld S."/>
            <person name="Nielsen R."/>
            <person name="Noor M.A."/>
            <person name="O'Grady P."/>
            <person name="Pachter L."/>
            <person name="Papaceit M."/>
            <person name="Parisi M.J."/>
            <person name="Parisi M."/>
            <person name="Parts L."/>
            <person name="Pedersen J.S."/>
            <person name="Pesole G."/>
            <person name="Phillippy A.M."/>
            <person name="Ponting C.P."/>
            <person name="Pop M."/>
            <person name="Porcelli D."/>
            <person name="Powell J.R."/>
            <person name="Prohaska S."/>
            <person name="Pruitt K."/>
            <person name="Puig M."/>
            <person name="Quesneville H."/>
            <person name="Ram K.R."/>
            <person name="Rand D."/>
            <person name="Rasmussen M.D."/>
            <person name="Reed L.K."/>
            <person name="Reenan R."/>
            <person name="Reily A."/>
            <person name="Remington K.A."/>
            <person name="Rieger T.T."/>
            <person name="Ritchie M.G."/>
            <person name="Robin C."/>
            <person name="Rogers Y.H."/>
            <person name="Rohde C."/>
            <person name="Rozas J."/>
            <person name="Rubenfield M.J."/>
            <person name="Ruiz A."/>
            <person name="Russo S."/>
            <person name="Salzberg S.L."/>
            <person name="Sanchez-Gracia A."/>
            <person name="Saranga D.J."/>
            <person name="Sato H."/>
            <person name="Schaeffer S.W."/>
            <person name="Schatz M.C."/>
            <person name="Schlenke T."/>
            <person name="Schwartz R."/>
            <person name="Segarra C."/>
            <person name="Singh R.S."/>
            <person name="Sirot L."/>
            <person name="Sirota M."/>
            <person name="Sisneros N.B."/>
            <person name="Smith C.D."/>
            <person name="Smith T.F."/>
            <person name="Spieth J."/>
            <person name="Stage D.E."/>
            <person name="Stark A."/>
            <person name="Stephan W."/>
            <person name="Strausberg R.L."/>
            <person name="Strempel S."/>
            <person name="Sturgill D."/>
            <person name="Sutton G."/>
            <person name="Sutton G.G."/>
            <person name="Tao W."/>
            <person name="Teichmann S."/>
            <person name="Tobari Y.N."/>
            <person name="Tomimura Y."/>
            <person name="Tsolas J.M."/>
            <person name="Valente V.L."/>
            <person name="Venter E."/>
            <person name="Venter J.C."/>
            <person name="Vicario S."/>
            <person name="Vieira F.G."/>
            <person name="Vilella A.J."/>
            <person name="Villasante A."/>
            <person name="Walenz B."/>
            <person name="Wang J."/>
            <person name="Wasserman M."/>
            <person name="Watts T."/>
            <person name="Wilson D."/>
            <person name="Wilson R.K."/>
            <person name="Wing R.A."/>
            <person name="Wolfner M.F."/>
            <person name="Wong A."/>
            <person name="Wong G.K."/>
            <person name="Wu C.I."/>
            <person name="Wu G."/>
            <person name="Yamamoto D."/>
            <person name="Yang H.P."/>
            <person name="Yang S.P."/>
            <person name="Yorke J.A."/>
            <person name="Yoshida K."/>
            <person name="Zdobnov E."/>
            <person name="Zhang P."/>
            <person name="Zhang Y."/>
            <person name="Zimin A.V."/>
            <person name="Baldwin J."/>
            <person name="Abdouelleil A."/>
            <person name="Abdulkadir J."/>
            <person name="Abebe A."/>
            <person name="Abera B."/>
            <person name="Abreu J."/>
            <person name="Acer S.C."/>
            <person name="Aftuck L."/>
            <person name="Alexander A."/>
            <person name="An P."/>
            <person name="Anderson E."/>
            <person name="Anderson S."/>
            <person name="Arachi H."/>
            <person name="Azer M."/>
            <person name="Bachantsang P."/>
            <person name="Barry A."/>
            <person name="Bayul T."/>
            <person name="Berlin A."/>
            <person name="Bessette D."/>
            <person name="Bloom T."/>
            <person name="Blye J."/>
            <person name="Boguslavskiy L."/>
            <person name="Bonnet C."/>
            <person name="Boukhgalter B."/>
            <person name="Bourzgui I."/>
            <person name="Brown A."/>
            <person name="Cahill P."/>
            <person name="Channer S."/>
            <person name="Cheshatsang Y."/>
            <person name="Chuda L."/>
            <person name="Citroen M."/>
            <person name="Collymore A."/>
            <person name="Cooke P."/>
            <person name="Costello M."/>
            <person name="D'Aco K."/>
            <person name="Daza R."/>
            <person name="De Haan G."/>
            <person name="DeGray S."/>
            <person name="DeMaso C."/>
            <person name="Dhargay N."/>
            <person name="Dooley K."/>
            <person name="Dooley E."/>
            <person name="Doricent M."/>
            <person name="Dorje P."/>
            <person name="Dorjee K."/>
            <person name="Dupes A."/>
            <person name="Elong R."/>
            <person name="Falk J."/>
            <person name="Farina A."/>
            <person name="Faro S."/>
            <person name="Ferguson D."/>
            <person name="Fisher S."/>
            <person name="Foley C.D."/>
            <person name="Franke A."/>
            <person name="Friedrich D."/>
            <person name="Gadbois L."/>
            <person name="Gearin G."/>
            <person name="Gearin C.R."/>
            <person name="Giannoukos G."/>
            <person name="Goode T."/>
            <person name="Graham J."/>
            <person name="Grandbois E."/>
            <person name="Grewal S."/>
            <person name="Gyaltsen K."/>
            <person name="Hafez N."/>
            <person name="Hagos B."/>
            <person name="Hall J."/>
            <person name="Henson C."/>
            <person name="Hollinger A."/>
            <person name="Honan T."/>
            <person name="Huard M.D."/>
            <person name="Hughes L."/>
            <person name="Hurhula B."/>
            <person name="Husby M.E."/>
            <person name="Kamat A."/>
            <person name="Kanga B."/>
            <person name="Kashin S."/>
            <person name="Khazanovich D."/>
            <person name="Kisner P."/>
            <person name="Lance K."/>
            <person name="Lara M."/>
            <person name="Lee W."/>
            <person name="Lennon N."/>
            <person name="Letendre F."/>
            <person name="LeVine R."/>
            <person name="Lipovsky A."/>
            <person name="Liu X."/>
            <person name="Liu J."/>
            <person name="Liu S."/>
            <person name="Lokyitsang T."/>
            <person name="Lokyitsang Y."/>
            <person name="Lubonja R."/>
            <person name="Lui A."/>
            <person name="MacDonald P."/>
            <person name="Magnisalis V."/>
            <person name="Maru K."/>
            <person name="Matthews C."/>
            <person name="McCusker W."/>
            <person name="McDonough S."/>
            <person name="Mehta T."/>
            <person name="Meldrim J."/>
            <person name="Meneus L."/>
            <person name="Mihai O."/>
            <person name="Mihalev A."/>
            <person name="Mihova T."/>
            <person name="Mittelman R."/>
            <person name="Mlenga V."/>
            <person name="Montmayeur A."/>
            <person name="Mulrain L."/>
            <person name="Navidi A."/>
            <person name="Naylor J."/>
            <person name="Negash T."/>
            <person name="Nguyen T."/>
            <person name="Nguyen N."/>
            <person name="Nicol R."/>
            <person name="Norbu C."/>
            <person name="Norbu N."/>
            <person name="Novod N."/>
            <person name="O'Neill B."/>
            <person name="Osman S."/>
            <person name="Markiewicz E."/>
            <person name="Oyono O.L."/>
            <person name="Patti C."/>
            <person name="Phunkhang P."/>
            <person name="Pierre F."/>
            <person name="Priest M."/>
            <person name="Raghuraman S."/>
            <person name="Rege F."/>
            <person name="Reyes R."/>
            <person name="Rise C."/>
            <person name="Rogov P."/>
            <person name="Ross K."/>
            <person name="Ryan E."/>
            <person name="Settipalli S."/>
            <person name="Shea T."/>
            <person name="Sherpa N."/>
            <person name="Shi L."/>
            <person name="Shih D."/>
            <person name="Sparrow T."/>
            <person name="Spaulding J."/>
            <person name="Stalker J."/>
            <person name="Stange-Thomann N."/>
            <person name="Stavropoulos S."/>
            <person name="Stone C."/>
            <person name="Strader C."/>
            <person name="Tesfaye S."/>
            <person name="Thomson T."/>
            <person name="Thoulutsang Y."/>
            <person name="Thoulutsang D."/>
            <person name="Topham K."/>
            <person name="Topping I."/>
            <person name="Tsamla T."/>
            <person name="Vassiliev H."/>
            <person name="Vo A."/>
            <person name="Wangchuk T."/>
            <person name="Wangdi T."/>
            <person name="Weiand M."/>
            <person name="Wilkinson J."/>
            <person name="Wilson A."/>
            <person name="Yadav S."/>
            <person name="Young G."/>
            <person name="Yu Q."/>
            <person name="Zembek L."/>
            <person name="Zhong D."/>
            <person name="Zimmer A."/>
            <person name="Zwirko Z."/>
            <person name="Jaffe D.B."/>
            <person name="Alvarez P."/>
            <person name="Brockman W."/>
            <person name="Butler J."/>
            <person name="Chin C."/>
            <person name="Gnerre S."/>
            <person name="Grabherr M."/>
            <person name="Kleber M."/>
            <person name="Mauceli E."/>
            <person name="MacCallum I."/>
        </authorList>
    </citation>
    <scope>NUCLEOTIDE SEQUENCE [LARGE SCALE GENOMIC DNA]</scope>
    <source>
        <strain evidence="14">Tucson 14030-0811.24</strain>
    </source>
</reference>
<evidence type="ECO:0000256" key="9">
    <source>
        <dbReference type="ARBA" id="ARBA00023002"/>
    </source>
</evidence>
<evidence type="ECO:0000256" key="5">
    <source>
        <dbReference type="ARBA" id="ARBA00012269"/>
    </source>
</evidence>
<keyword evidence="8" id="KW-0223">Dioxygenase</keyword>
<dbReference type="GO" id="GO:0031418">
    <property type="term" value="F:L-ascorbic acid binding"/>
    <property type="evidence" value="ECO:0007669"/>
    <property type="project" value="UniProtKB-KW"/>
</dbReference>
<dbReference type="SMART" id="SM00702">
    <property type="entry name" value="P4Hc"/>
    <property type="match status" value="1"/>
</dbReference>
<keyword evidence="10" id="KW-0408">Iron</keyword>
<keyword evidence="14" id="KW-1185">Reference proteome</keyword>
<dbReference type="InterPro" id="IPR044862">
    <property type="entry name" value="Pro_4_hyd_alph_FE2OG_OXY"/>
</dbReference>
<comment type="similarity">
    <text evidence="4">Belongs to the P4HA family.</text>
</comment>
<keyword evidence="11" id="KW-0732">Signal</keyword>
<proteinExistence type="inferred from homology"/>
<dbReference type="GO" id="GO:0005506">
    <property type="term" value="F:iron ion binding"/>
    <property type="evidence" value="ECO:0007669"/>
    <property type="project" value="InterPro"/>
</dbReference>
<feature type="domain" description="Fe2OG dioxygenase" evidence="12">
    <location>
        <begin position="284"/>
        <end position="391"/>
    </location>
</feature>
<organism evidence="13 14">
    <name type="scientific">Drosophila willistoni</name>
    <name type="common">Fruit fly</name>
    <dbReference type="NCBI Taxonomy" id="7260"/>
    <lineage>
        <taxon>Eukaryota</taxon>
        <taxon>Metazoa</taxon>
        <taxon>Ecdysozoa</taxon>
        <taxon>Arthropoda</taxon>
        <taxon>Hexapoda</taxon>
        <taxon>Insecta</taxon>
        <taxon>Pterygota</taxon>
        <taxon>Neoptera</taxon>
        <taxon>Endopterygota</taxon>
        <taxon>Diptera</taxon>
        <taxon>Brachycera</taxon>
        <taxon>Muscomorpha</taxon>
        <taxon>Ephydroidea</taxon>
        <taxon>Drosophilidae</taxon>
        <taxon>Drosophila</taxon>
        <taxon>Sophophora</taxon>
    </lineage>
</organism>
<dbReference type="InterPro" id="IPR005123">
    <property type="entry name" value="Oxoglu/Fe-dep_dioxygenase_dom"/>
</dbReference>
<comment type="cofactor">
    <cofactor evidence="1">
        <name>L-ascorbate</name>
        <dbReference type="ChEBI" id="CHEBI:38290"/>
    </cofactor>
</comment>
<dbReference type="SMR" id="B4N445"/>
<name>B4N445_DROWI</name>
<dbReference type="AlphaFoldDB" id="B4N445"/>
<feature type="signal peptide" evidence="11">
    <location>
        <begin position="1"/>
        <end position="20"/>
    </location>
</feature>
<dbReference type="EC" id="1.14.11.2" evidence="5"/>
<evidence type="ECO:0000256" key="1">
    <source>
        <dbReference type="ARBA" id="ARBA00001961"/>
    </source>
</evidence>
<dbReference type="Gene3D" id="2.60.120.620">
    <property type="entry name" value="q2cbj1_9rhob like domain"/>
    <property type="match status" value="1"/>
</dbReference>
<dbReference type="EMBL" id="CH964095">
    <property type="protein sequence ID" value="EDW78919.2"/>
    <property type="molecule type" value="Genomic_DNA"/>
</dbReference>
<dbReference type="OrthoDB" id="420380at2759"/>
<dbReference type="GO" id="GO:0004656">
    <property type="term" value="F:procollagen-proline 4-dioxygenase activity"/>
    <property type="evidence" value="ECO:0007669"/>
    <property type="project" value="UniProtKB-EC"/>
</dbReference>
<dbReference type="InterPro" id="IPR013547">
    <property type="entry name" value="P4H_N"/>
</dbReference>
<gene>
    <name evidence="13" type="primary">Dwil\GK11220</name>
    <name evidence="13" type="ORF">Dwil_GK11220</name>
</gene>
<dbReference type="PROSITE" id="PS51471">
    <property type="entry name" value="FE2OG_OXY"/>
    <property type="match status" value="1"/>
</dbReference>
<dbReference type="PANTHER" id="PTHR10869:SF216">
    <property type="entry name" value="PROCOLLAGEN-PROLINE 4-DIOXYGENASE"/>
    <property type="match status" value="1"/>
</dbReference>
<dbReference type="HOGENOM" id="CLU_024155_2_0_1"/>
<dbReference type="InParanoid" id="B4N445"/>
<dbReference type="Pfam" id="PF13640">
    <property type="entry name" value="2OG-FeII_Oxy_3"/>
    <property type="match status" value="1"/>
</dbReference>
<comment type="function">
    <text evidence="2">Catalyzes the post-translational formation of 4-hydroxyproline in -Xaa-Pro-Gly- sequences in collagens and other proteins.</text>
</comment>
<comment type="subcellular location">
    <subcellularLocation>
        <location evidence="3">Endoplasmic reticulum lumen</location>
    </subcellularLocation>
</comment>
<sequence>MKSLREWQFIVLSILAIAKALDYDERKERYSSSVLGLMKLYELEQQYIKTLQVYAVERNNSILTKYLSSIELNNVNKKSYREREEHVSNILNAFTLIRRTHQDWPKWQKFMKTILNASEMVKLNAIVSQAPDKQDMKEMLENMQRAEKINNLHAIDKFDGNLSKEMTSYHLGCRGLFLPPGKLVCRYNFTTSPFLRLAPLKQEEINLDPYIVVYHDVLHDREIAQMKEEMANAHISNAWIEERKANQSQMRQVIGRVSWLTDSSNFMDSVNQRIMDMTGFSMKGIESLQVCNYGPGCNFKPHYDYMAEGYEPPNILTLGDRLASVIFYASEVHLGGATVFPRLDVAITPKKGAGLVWYNTYDDSTHDQRSQHAVCPTLMGSRWTLTKWVHLSPQMFLKPCRPRK</sequence>
<dbReference type="GO" id="GO:0005788">
    <property type="term" value="C:endoplasmic reticulum lumen"/>
    <property type="evidence" value="ECO:0007669"/>
    <property type="project" value="UniProtKB-SubCell"/>
</dbReference>
<dbReference type="eggNOG" id="KOG1591">
    <property type="taxonomic scope" value="Eukaryota"/>
</dbReference>
<evidence type="ECO:0000256" key="10">
    <source>
        <dbReference type="ARBA" id="ARBA00023004"/>
    </source>
</evidence>
<dbReference type="Proteomes" id="UP000007798">
    <property type="component" value="Unassembled WGS sequence"/>
</dbReference>
<dbReference type="InterPro" id="IPR006620">
    <property type="entry name" value="Pro_4_hyd_alph"/>
</dbReference>
<evidence type="ECO:0000256" key="8">
    <source>
        <dbReference type="ARBA" id="ARBA00022964"/>
    </source>
</evidence>
<evidence type="ECO:0000313" key="14">
    <source>
        <dbReference type="Proteomes" id="UP000007798"/>
    </source>
</evidence>
<evidence type="ECO:0000256" key="6">
    <source>
        <dbReference type="ARBA" id="ARBA00022723"/>
    </source>
</evidence>
<protein>
    <recommendedName>
        <fullName evidence="5">procollagen-proline 4-dioxygenase</fullName>
        <ecNumber evidence="5">1.14.11.2</ecNumber>
    </recommendedName>
</protein>
<feature type="chain" id="PRO_5006458214" description="procollagen-proline 4-dioxygenase" evidence="11">
    <location>
        <begin position="21"/>
        <end position="404"/>
    </location>
</feature>
<evidence type="ECO:0000259" key="12">
    <source>
        <dbReference type="PROSITE" id="PS51471"/>
    </source>
</evidence>
<evidence type="ECO:0000256" key="4">
    <source>
        <dbReference type="ARBA" id="ARBA00006511"/>
    </source>
</evidence>
<keyword evidence="6" id="KW-0479">Metal-binding</keyword>
<evidence type="ECO:0000256" key="3">
    <source>
        <dbReference type="ARBA" id="ARBA00004319"/>
    </source>
</evidence>
<dbReference type="Gene3D" id="6.10.140.1460">
    <property type="match status" value="1"/>
</dbReference>
<keyword evidence="9" id="KW-0560">Oxidoreductase</keyword>